<reference evidence="2 3" key="1">
    <citation type="submission" date="2019-03" db="EMBL/GenBank/DDBJ databases">
        <title>Nematode-trapping fungi genome.</title>
        <authorList>
            <person name="Vidal-Diez De Ulzurrun G."/>
        </authorList>
    </citation>
    <scope>NUCLEOTIDE SEQUENCE [LARGE SCALE GENOMIC DNA]</scope>
    <source>
        <strain evidence="2 3">TWF154</strain>
    </source>
</reference>
<dbReference type="EMBL" id="SOZJ01000002">
    <property type="protein sequence ID" value="TGJ72234.1"/>
    <property type="molecule type" value="Genomic_DNA"/>
</dbReference>
<dbReference type="AlphaFoldDB" id="A0A8H2EAB2"/>
<accession>A0A8H2EAB2</accession>
<protein>
    <submittedName>
        <fullName evidence="2">Uncharacterized protein</fullName>
    </submittedName>
</protein>
<dbReference type="Proteomes" id="UP000297595">
    <property type="component" value="Unassembled WGS sequence"/>
</dbReference>
<sequence length="174" mass="19247">MLKAIYKCILTTKTLENQTPTGETEPKIEMGVLTPKRKIFFSPTTKPLQLERKQIPKVIVLGSRNRKNFNLRLHDSGSDFSTERVSTAHLTPQNGILRAVENRKNKGSENSIPREKFRKSIYKREVNEASTLASSTILTTASSSKPVTVSTSSSVSAPAISTSPTPYSPLKNSR</sequence>
<name>A0A8H2EAB2_ORBOL</name>
<feature type="region of interest" description="Disordered" evidence="1">
    <location>
        <begin position="135"/>
        <end position="174"/>
    </location>
</feature>
<evidence type="ECO:0000256" key="1">
    <source>
        <dbReference type="SAM" id="MobiDB-lite"/>
    </source>
</evidence>
<proteinExistence type="predicted"/>
<evidence type="ECO:0000313" key="2">
    <source>
        <dbReference type="EMBL" id="TGJ72234.1"/>
    </source>
</evidence>
<gene>
    <name evidence="2" type="ORF">EYR41_004141</name>
</gene>
<organism evidence="2 3">
    <name type="scientific">Orbilia oligospora</name>
    <name type="common">Nematode-trapping fungus</name>
    <name type="synonym">Arthrobotrys oligospora</name>
    <dbReference type="NCBI Taxonomy" id="2813651"/>
    <lineage>
        <taxon>Eukaryota</taxon>
        <taxon>Fungi</taxon>
        <taxon>Dikarya</taxon>
        <taxon>Ascomycota</taxon>
        <taxon>Pezizomycotina</taxon>
        <taxon>Orbiliomycetes</taxon>
        <taxon>Orbiliales</taxon>
        <taxon>Orbiliaceae</taxon>
        <taxon>Orbilia</taxon>
    </lineage>
</organism>
<comment type="caution">
    <text evidence="2">The sequence shown here is derived from an EMBL/GenBank/DDBJ whole genome shotgun (WGS) entry which is preliminary data.</text>
</comment>
<evidence type="ECO:0000313" key="3">
    <source>
        <dbReference type="Proteomes" id="UP000297595"/>
    </source>
</evidence>